<dbReference type="Pfam" id="PF07883">
    <property type="entry name" value="Cupin_2"/>
    <property type="match status" value="1"/>
</dbReference>
<dbReference type="GO" id="GO:0003677">
    <property type="term" value="F:DNA binding"/>
    <property type="evidence" value="ECO:0007669"/>
    <property type="project" value="UniProtKB-KW"/>
</dbReference>
<dbReference type="InterPro" id="IPR001387">
    <property type="entry name" value="Cro/C1-type_HTH"/>
</dbReference>
<keyword evidence="1" id="KW-0238">DNA-binding</keyword>
<protein>
    <submittedName>
        <fullName evidence="3">Helix-turn-helix transcriptional regulator</fullName>
    </submittedName>
</protein>
<keyword evidence="4" id="KW-1185">Reference proteome</keyword>
<comment type="caution">
    <text evidence="3">The sequence shown here is derived from an EMBL/GenBank/DDBJ whole genome shotgun (WGS) entry which is preliminary data.</text>
</comment>
<dbReference type="GO" id="GO:0003700">
    <property type="term" value="F:DNA-binding transcription factor activity"/>
    <property type="evidence" value="ECO:0007669"/>
    <property type="project" value="TreeGrafter"/>
</dbReference>
<evidence type="ECO:0000256" key="1">
    <source>
        <dbReference type="ARBA" id="ARBA00023125"/>
    </source>
</evidence>
<organism evidence="3 4">
    <name type="scientific">Yeguia hominis</name>
    <dbReference type="NCBI Taxonomy" id="2763662"/>
    <lineage>
        <taxon>Bacteria</taxon>
        <taxon>Bacillati</taxon>
        <taxon>Bacillota</taxon>
        <taxon>Clostridia</taxon>
        <taxon>Eubacteriales</taxon>
        <taxon>Yeguiaceae</taxon>
        <taxon>Yeguia</taxon>
    </lineage>
</organism>
<dbReference type="CDD" id="cd00093">
    <property type="entry name" value="HTH_XRE"/>
    <property type="match status" value="1"/>
</dbReference>
<accession>A0A926D8U2</accession>
<feature type="domain" description="HTH cro/C1-type" evidence="2">
    <location>
        <begin position="12"/>
        <end position="66"/>
    </location>
</feature>
<dbReference type="InterPro" id="IPR013096">
    <property type="entry name" value="Cupin_2"/>
</dbReference>
<dbReference type="Pfam" id="PF12844">
    <property type="entry name" value="HTH_19"/>
    <property type="match status" value="1"/>
</dbReference>
<dbReference type="GO" id="GO:0005829">
    <property type="term" value="C:cytosol"/>
    <property type="evidence" value="ECO:0007669"/>
    <property type="project" value="TreeGrafter"/>
</dbReference>
<reference evidence="3" key="1">
    <citation type="submission" date="2020-08" db="EMBL/GenBank/DDBJ databases">
        <title>Genome public.</title>
        <authorList>
            <person name="Liu C."/>
            <person name="Sun Q."/>
        </authorList>
    </citation>
    <scope>NUCLEOTIDE SEQUENCE</scope>
    <source>
        <strain evidence="3">NSJ-40</strain>
    </source>
</reference>
<dbReference type="Proteomes" id="UP000651482">
    <property type="component" value="Unassembled WGS sequence"/>
</dbReference>
<dbReference type="Gene3D" id="2.60.120.10">
    <property type="entry name" value="Jelly Rolls"/>
    <property type="match status" value="1"/>
</dbReference>
<dbReference type="InterPro" id="IPR010982">
    <property type="entry name" value="Lambda_DNA-bd_dom_sf"/>
</dbReference>
<dbReference type="EMBL" id="JACRSN010000001">
    <property type="protein sequence ID" value="MBC8532515.1"/>
    <property type="molecule type" value="Genomic_DNA"/>
</dbReference>
<dbReference type="Gene3D" id="1.10.260.40">
    <property type="entry name" value="lambda repressor-like DNA-binding domains"/>
    <property type="match status" value="1"/>
</dbReference>
<proteinExistence type="predicted"/>
<dbReference type="RefSeq" id="WP_249317717.1">
    <property type="nucleotide sequence ID" value="NZ_JACRSN010000001.1"/>
</dbReference>
<dbReference type="CDD" id="cd02209">
    <property type="entry name" value="cupin_XRE_C"/>
    <property type="match status" value="1"/>
</dbReference>
<sequence>METRVAEIAERIRGLREMMDMTPAEVATAVGVSEEEYLNCENAKTDFNFTFLYKCADLFGVDITELLTGENPHLSFYSVVRKGEGLDISRRAGFLYEHLGYRFKNKLAEPFVVTAPYLEAEQNQPIHLSTHKGQEFDYILKGSLMVELDGHLEVLHEGDSIYYDSGRKHGMIATDGEECVFIAVVLKEPGEKAEYHS</sequence>
<dbReference type="PANTHER" id="PTHR46797:SF19">
    <property type="entry name" value="BLL2473 PROTEIN"/>
    <property type="match status" value="1"/>
</dbReference>
<dbReference type="InterPro" id="IPR011051">
    <property type="entry name" value="RmlC_Cupin_sf"/>
</dbReference>
<dbReference type="PANTHER" id="PTHR46797">
    <property type="entry name" value="HTH-TYPE TRANSCRIPTIONAL REGULATOR"/>
    <property type="match status" value="1"/>
</dbReference>
<gene>
    <name evidence="3" type="ORF">IAG03_00570</name>
</gene>
<dbReference type="SUPFAM" id="SSF51182">
    <property type="entry name" value="RmlC-like cupins"/>
    <property type="match status" value="1"/>
</dbReference>
<dbReference type="PROSITE" id="PS50943">
    <property type="entry name" value="HTH_CROC1"/>
    <property type="match status" value="1"/>
</dbReference>
<evidence type="ECO:0000313" key="3">
    <source>
        <dbReference type="EMBL" id="MBC8532515.1"/>
    </source>
</evidence>
<evidence type="ECO:0000259" key="2">
    <source>
        <dbReference type="PROSITE" id="PS50943"/>
    </source>
</evidence>
<dbReference type="SUPFAM" id="SSF47413">
    <property type="entry name" value="lambda repressor-like DNA-binding domains"/>
    <property type="match status" value="1"/>
</dbReference>
<dbReference type="InterPro" id="IPR014710">
    <property type="entry name" value="RmlC-like_jellyroll"/>
</dbReference>
<dbReference type="SMART" id="SM00530">
    <property type="entry name" value="HTH_XRE"/>
    <property type="match status" value="1"/>
</dbReference>
<evidence type="ECO:0000313" key="4">
    <source>
        <dbReference type="Proteomes" id="UP000651482"/>
    </source>
</evidence>
<dbReference type="AlphaFoldDB" id="A0A926D8U2"/>
<dbReference type="InterPro" id="IPR050807">
    <property type="entry name" value="TransReg_Diox_bact_type"/>
</dbReference>
<name>A0A926D8U2_9FIRM</name>